<feature type="signal peptide" evidence="1">
    <location>
        <begin position="1"/>
        <end position="24"/>
    </location>
</feature>
<protein>
    <recommendedName>
        <fullName evidence="4">Bacterial lipoprotein (DUF940)</fullName>
    </recommendedName>
</protein>
<accession>A0A0M7BFU6</accession>
<dbReference type="RefSeq" id="WP_055664723.1">
    <property type="nucleotide sequence ID" value="NZ_CYPR01000228.1"/>
</dbReference>
<evidence type="ECO:0000313" key="2">
    <source>
        <dbReference type="EMBL" id="CUH40724.1"/>
    </source>
</evidence>
<keyword evidence="3" id="KW-1185">Reference proteome</keyword>
<evidence type="ECO:0000256" key="1">
    <source>
        <dbReference type="SAM" id="SignalP"/>
    </source>
</evidence>
<dbReference type="OrthoDB" id="19542at2"/>
<dbReference type="STRING" id="313367.JSE7799_03459"/>
<keyword evidence="1" id="KW-0732">Signal</keyword>
<sequence length="714" mass="78009">MSIIRTVTATFAALSVGMAAPAGAEFRPINSYGVPGLVDMPSAQMQPDAELTTSIAILSNEAGRVQVAFQFTPRLQALFRYATIPDFLGDGRGGFDRTYDRSFDLRYQFLTETARRPAVTVGVQDIGGTSLYAGEYVVATKTLGTRWTVTGGIGWGRFGTRGGFDNPLGVLDDRFDDRGEVDFGRGGNVQVDNIFRGDAALFGGLQYRWDDRLTLNAEYSSDAYEEEEARGIFEAETPLNFGLDYRINDGARLGAYVLNGAEVGMTLQLALNPKRAPQGSGREGAPVPVTLRPARAEAPELWRTDWAQGERVPQATRAALDQVLEAQGLDLVATRLEPARAEIRFVNRTYPDMAQAIGRAARAATAALPPSVETLVLVPLNRTGIAGDAVILSRSDIEALENAPDGVARIQARARSVDVATLGRAGLVLQEEAYPRLNWNIGPYVSLSTFDPDNPIRADLGVSLSAGFQPRAGVLFEGAVNQRVIGNRDQDTRFSPSELPRVRTDTNRFAQADGPFIPYLTGNYFFRPGRDLYGRLTAGLLERQYGGVSAEMLWMPAASRFALGAEVNSVRQRDFDMGLGFRDLDATTAFVTGYYNHGGGYRSRLDVGQYLAGDQGATYRLSREFANGWQVSAYATKTNVTSDEFGEGSFDKGISLSIPLGFFTGEVSRRRLSTTIQPILRDGGARLSVRKRLYHLVSDQSEPELTSDWGRIWR</sequence>
<dbReference type="Proteomes" id="UP000049455">
    <property type="component" value="Unassembled WGS sequence"/>
</dbReference>
<proteinExistence type="predicted"/>
<evidence type="ECO:0000313" key="3">
    <source>
        <dbReference type="Proteomes" id="UP000049455"/>
    </source>
</evidence>
<dbReference type="InterPro" id="IPR010344">
    <property type="entry name" value="YbjH"/>
</dbReference>
<evidence type="ECO:0008006" key="4">
    <source>
        <dbReference type="Google" id="ProtNLM"/>
    </source>
</evidence>
<dbReference type="EMBL" id="CYPR01000228">
    <property type="protein sequence ID" value="CUH40724.1"/>
    <property type="molecule type" value="Genomic_DNA"/>
</dbReference>
<reference evidence="2 3" key="1">
    <citation type="submission" date="2015-09" db="EMBL/GenBank/DDBJ databases">
        <authorList>
            <person name="Jackson K.R."/>
            <person name="Lunt B.L."/>
            <person name="Fisher J.N.B."/>
            <person name="Gardner A.V."/>
            <person name="Bailey M.E."/>
            <person name="Deus L.M."/>
            <person name="Earl A.S."/>
            <person name="Gibby P.D."/>
            <person name="Hartmann K.A."/>
            <person name="Liu J.E."/>
            <person name="Manci A.M."/>
            <person name="Nielsen D.A."/>
            <person name="Solomon M.B."/>
            <person name="Breakwell D.P."/>
            <person name="Burnett S.H."/>
            <person name="Grose J.H."/>
        </authorList>
    </citation>
    <scope>NUCLEOTIDE SEQUENCE [LARGE SCALE GENOMIC DNA]</scope>
    <source>
        <strain evidence="2 3">CECT 7799</strain>
    </source>
</reference>
<name>A0A0M7BFU6_9RHOB</name>
<dbReference type="Pfam" id="PF06082">
    <property type="entry name" value="YjbH"/>
    <property type="match status" value="1"/>
</dbReference>
<gene>
    <name evidence="2" type="ORF">JSE7799_03459</name>
</gene>
<feature type="chain" id="PRO_5005810127" description="Bacterial lipoprotein (DUF940)" evidence="1">
    <location>
        <begin position="25"/>
        <end position="714"/>
    </location>
</feature>
<dbReference type="AlphaFoldDB" id="A0A0M7BFU6"/>
<organism evidence="2 3">
    <name type="scientific">Jannaschia seosinensis</name>
    <dbReference type="NCBI Taxonomy" id="313367"/>
    <lineage>
        <taxon>Bacteria</taxon>
        <taxon>Pseudomonadati</taxon>
        <taxon>Pseudomonadota</taxon>
        <taxon>Alphaproteobacteria</taxon>
        <taxon>Rhodobacterales</taxon>
        <taxon>Roseobacteraceae</taxon>
        <taxon>Jannaschia</taxon>
    </lineage>
</organism>